<dbReference type="PANTHER" id="PTHR46445:SF3">
    <property type="entry name" value="RNA POLYMERASE II DEGRADATION FACTOR-LIKE PROTEIN (DUF1296)-RELATED"/>
    <property type="match status" value="1"/>
</dbReference>
<evidence type="ECO:0000256" key="2">
    <source>
        <dbReference type="SAM" id="Phobius"/>
    </source>
</evidence>
<dbReference type="SUPFAM" id="SSF46934">
    <property type="entry name" value="UBA-like"/>
    <property type="match status" value="1"/>
</dbReference>
<feature type="compositionally biased region" description="Basic and acidic residues" evidence="1">
    <location>
        <begin position="62"/>
        <end position="84"/>
    </location>
</feature>
<keyword evidence="2" id="KW-0472">Membrane</keyword>
<evidence type="ECO:0000259" key="3">
    <source>
        <dbReference type="Pfam" id="PF06972"/>
    </source>
</evidence>
<protein>
    <recommendedName>
        <fullName evidence="3">GBF-interacting protein 1 N-terminal domain-containing protein</fullName>
    </recommendedName>
</protein>
<organism evidence="4 5">
    <name type="scientific">Ilex paraguariensis</name>
    <name type="common">yerba mate</name>
    <dbReference type="NCBI Taxonomy" id="185542"/>
    <lineage>
        <taxon>Eukaryota</taxon>
        <taxon>Viridiplantae</taxon>
        <taxon>Streptophyta</taxon>
        <taxon>Embryophyta</taxon>
        <taxon>Tracheophyta</taxon>
        <taxon>Spermatophyta</taxon>
        <taxon>Magnoliopsida</taxon>
        <taxon>eudicotyledons</taxon>
        <taxon>Gunneridae</taxon>
        <taxon>Pentapetalae</taxon>
        <taxon>asterids</taxon>
        <taxon>campanulids</taxon>
        <taxon>Aquifoliales</taxon>
        <taxon>Aquifoliaceae</taxon>
        <taxon>Ilex</taxon>
    </lineage>
</organism>
<dbReference type="EMBL" id="CAUOFW020001558">
    <property type="protein sequence ID" value="CAK9146288.1"/>
    <property type="molecule type" value="Genomic_DNA"/>
</dbReference>
<feature type="transmembrane region" description="Helical" evidence="2">
    <location>
        <begin position="127"/>
        <end position="148"/>
    </location>
</feature>
<accession>A0ABC8RNH4</accession>
<reference evidence="4 5" key="1">
    <citation type="submission" date="2024-02" db="EMBL/GenBank/DDBJ databases">
        <authorList>
            <person name="Vignale AGUSTIN F."/>
            <person name="Sosa J E."/>
            <person name="Modenutti C."/>
        </authorList>
    </citation>
    <scope>NUCLEOTIDE SEQUENCE [LARGE SCALE GENOMIC DNA]</scope>
</reference>
<proteinExistence type="predicted"/>
<dbReference type="Pfam" id="PF06972">
    <property type="entry name" value="GIP1_N"/>
    <property type="match status" value="1"/>
</dbReference>
<name>A0ABC8RNH4_9AQUA</name>
<dbReference type="PANTHER" id="PTHR46445">
    <property type="entry name" value="RNA POLYMERASE II DEGRADATION FACTOR-LIKE PROTEIN (DUF1296)"/>
    <property type="match status" value="1"/>
</dbReference>
<dbReference type="Proteomes" id="UP001642360">
    <property type="component" value="Unassembled WGS sequence"/>
</dbReference>
<dbReference type="AlphaFoldDB" id="A0ABC8RNH4"/>
<dbReference type="Gene3D" id="1.10.8.10">
    <property type="entry name" value="DNA helicase RuvA subunit, C-terminal domain"/>
    <property type="match status" value="1"/>
</dbReference>
<gene>
    <name evidence="4" type="ORF">ILEXP_LOCUS14124</name>
</gene>
<keyword evidence="2" id="KW-0812">Transmembrane</keyword>
<evidence type="ECO:0000256" key="1">
    <source>
        <dbReference type="SAM" id="MobiDB-lite"/>
    </source>
</evidence>
<keyword evidence="5" id="KW-1185">Reference proteome</keyword>
<feature type="compositionally biased region" description="Polar residues" evidence="1">
    <location>
        <begin position="86"/>
        <end position="97"/>
    </location>
</feature>
<dbReference type="InterPro" id="IPR009719">
    <property type="entry name" value="GIP1_N"/>
</dbReference>
<comment type="caution">
    <text evidence="4">The sequence shown here is derived from an EMBL/GenBank/DDBJ whole genome shotgun (WGS) entry which is preliminary data.</text>
</comment>
<sequence length="216" mass="23427">MSGRGSNNGGSGGVQAIPAASRKMVQSLKEIVTCPEQEIYAMLKDCNMDPNEAVNRLLSQDPFHEVKSKRDKKKENKDTTEFRSRGVSSASNRGSRSGTDRYIGRGGSTQFSSSGMCMLNYNFGQDILCVIGTCWLILLNMFLLVTFLSEPGAIHGKPAYKKENGTNFFTSSPSSASGMAGNNPNRRPQAPMLVSLESQLAHLFCIYKYGGCNAAS</sequence>
<dbReference type="InterPro" id="IPR009060">
    <property type="entry name" value="UBA-like_sf"/>
</dbReference>
<feature type="region of interest" description="Disordered" evidence="1">
    <location>
        <begin position="58"/>
        <end position="106"/>
    </location>
</feature>
<evidence type="ECO:0000313" key="5">
    <source>
        <dbReference type="Proteomes" id="UP001642360"/>
    </source>
</evidence>
<keyword evidence="2" id="KW-1133">Transmembrane helix</keyword>
<evidence type="ECO:0000313" key="4">
    <source>
        <dbReference type="EMBL" id="CAK9146288.1"/>
    </source>
</evidence>
<feature type="domain" description="GBF-interacting protein 1 N-terminal" evidence="3">
    <location>
        <begin position="17"/>
        <end position="75"/>
    </location>
</feature>